<name>A0A0C3CCH1_HEBCY</name>
<keyword evidence="2" id="KW-1185">Reference proteome</keyword>
<protein>
    <submittedName>
        <fullName evidence="1">Uncharacterized protein</fullName>
    </submittedName>
</protein>
<reference evidence="1 2" key="1">
    <citation type="submission" date="2014-04" db="EMBL/GenBank/DDBJ databases">
        <authorList>
            <consortium name="DOE Joint Genome Institute"/>
            <person name="Kuo A."/>
            <person name="Gay G."/>
            <person name="Dore J."/>
            <person name="Kohler A."/>
            <person name="Nagy L.G."/>
            <person name="Floudas D."/>
            <person name="Copeland A."/>
            <person name="Barry K.W."/>
            <person name="Cichocki N."/>
            <person name="Veneault-Fourrey C."/>
            <person name="LaButti K."/>
            <person name="Lindquist E.A."/>
            <person name="Lipzen A."/>
            <person name="Lundell T."/>
            <person name="Morin E."/>
            <person name="Murat C."/>
            <person name="Sun H."/>
            <person name="Tunlid A."/>
            <person name="Henrissat B."/>
            <person name="Grigoriev I.V."/>
            <person name="Hibbett D.S."/>
            <person name="Martin F."/>
            <person name="Nordberg H.P."/>
            <person name="Cantor M.N."/>
            <person name="Hua S.X."/>
        </authorList>
    </citation>
    <scope>NUCLEOTIDE SEQUENCE [LARGE SCALE GENOMIC DNA]</scope>
    <source>
        <strain evidence="2">h7</strain>
    </source>
</reference>
<dbReference type="OrthoDB" id="3365698at2759"/>
<dbReference type="AlphaFoldDB" id="A0A0C3CCH1"/>
<sequence length="587" mass="66628">MYLKPEFAALLQNNDVPSESTILEVTKSLKVPLTQLQEVEAEIQRLGQLMETLETKRQSIQKIINDHNVILSPVRRLPPDVLHEIFFHCLPTNHNPVMTSSESPLLLTRICSSWRGIALSSPRIWSKLYIPFPGDPNVSQVYGTITDETILSKRCQRFASVLRLRCDAVRSWLSRAGTCPLSLTVTYPSTYSGVQNLELDELIREMFDILLSFADRWRDVDLSMPEDIYNKLQGNITPTTFSSLVSVKTCLHRKSHGNGSATQPIPIRILDAPCLRRIHINMLQTPYILRQRFWNYITHITFASSIADRDLPILLRECPNLFFAKFIVNSSRWLNEPNVDQDAVLLPRLESLYIQDSGALETMAILFKALNAPALTSLSYNWLSQRIPGDGLDSAIQLPVPVIPLLENSTLISYLSLDGGLSRQDMQQCLQHGAGVTHVVFGRAIRYPGSHLFEPYFPPYTTDTDVVRRDIFDLKILFIGAGSGSVTLLPRLESLEAYQLSSLTDEDLLDIITNRIDAYRRGEAAALKSVKIHFQRRRQRDITEDVSRHAKEAGIEVKLDLVYPVERFHLVDRLSPSCGFIPDDMWF</sequence>
<dbReference type="EMBL" id="KN831780">
    <property type="protein sequence ID" value="KIM41316.1"/>
    <property type="molecule type" value="Genomic_DNA"/>
</dbReference>
<dbReference type="Proteomes" id="UP000053424">
    <property type="component" value="Unassembled WGS sequence"/>
</dbReference>
<organism evidence="1 2">
    <name type="scientific">Hebeloma cylindrosporum</name>
    <dbReference type="NCBI Taxonomy" id="76867"/>
    <lineage>
        <taxon>Eukaryota</taxon>
        <taxon>Fungi</taxon>
        <taxon>Dikarya</taxon>
        <taxon>Basidiomycota</taxon>
        <taxon>Agaricomycotina</taxon>
        <taxon>Agaricomycetes</taxon>
        <taxon>Agaricomycetidae</taxon>
        <taxon>Agaricales</taxon>
        <taxon>Agaricineae</taxon>
        <taxon>Hymenogastraceae</taxon>
        <taxon>Hebeloma</taxon>
    </lineage>
</organism>
<dbReference type="HOGENOM" id="CLU_018544_12_0_1"/>
<evidence type="ECO:0000313" key="2">
    <source>
        <dbReference type="Proteomes" id="UP000053424"/>
    </source>
</evidence>
<gene>
    <name evidence="1" type="ORF">M413DRAFT_146373</name>
</gene>
<accession>A0A0C3CCH1</accession>
<dbReference type="STRING" id="686832.A0A0C3CCH1"/>
<proteinExistence type="predicted"/>
<evidence type="ECO:0000313" key="1">
    <source>
        <dbReference type="EMBL" id="KIM41316.1"/>
    </source>
</evidence>
<reference evidence="2" key="2">
    <citation type="submission" date="2015-01" db="EMBL/GenBank/DDBJ databases">
        <title>Evolutionary Origins and Diversification of the Mycorrhizal Mutualists.</title>
        <authorList>
            <consortium name="DOE Joint Genome Institute"/>
            <consortium name="Mycorrhizal Genomics Consortium"/>
            <person name="Kohler A."/>
            <person name="Kuo A."/>
            <person name="Nagy L.G."/>
            <person name="Floudas D."/>
            <person name="Copeland A."/>
            <person name="Barry K.W."/>
            <person name="Cichocki N."/>
            <person name="Veneault-Fourrey C."/>
            <person name="LaButti K."/>
            <person name="Lindquist E.A."/>
            <person name="Lipzen A."/>
            <person name="Lundell T."/>
            <person name="Morin E."/>
            <person name="Murat C."/>
            <person name="Riley R."/>
            <person name="Ohm R."/>
            <person name="Sun H."/>
            <person name="Tunlid A."/>
            <person name="Henrissat B."/>
            <person name="Grigoriev I.V."/>
            <person name="Hibbett D.S."/>
            <person name="Martin F."/>
        </authorList>
    </citation>
    <scope>NUCLEOTIDE SEQUENCE [LARGE SCALE GENOMIC DNA]</scope>
    <source>
        <strain evidence="2">h7</strain>
    </source>
</reference>